<accession>A0ABQ6C687</accession>
<proteinExistence type="predicted"/>
<keyword evidence="1" id="KW-0449">Lipoprotein</keyword>
<evidence type="ECO:0000313" key="1">
    <source>
        <dbReference type="EMBL" id="GLS15858.1"/>
    </source>
</evidence>
<dbReference type="PROSITE" id="PS51257">
    <property type="entry name" value="PROKAR_LIPOPROTEIN"/>
    <property type="match status" value="1"/>
</dbReference>
<sequence length="169" mass="19294">MNIRRWLLGLIALSLFGLAGCAGMPERLAPGTPRADIEQRLGRPTTEYPLADGRRLQYSRQPGGQQVYNLDLDAAGRLRQWEQVMTPEWLEQHIAVDRWRREDVLFHLGRPALVERVARFQGDVWTYRFLAVNLPRLVHVHIDPDGVVRRVVFADEPMPDAPPDAPGRS</sequence>
<protein>
    <submittedName>
        <fullName evidence="1">Lipoprotein</fullName>
    </submittedName>
</protein>
<comment type="caution">
    <text evidence="1">The sequence shown here is derived from an EMBL/GenBank/DDBJ whole genome shotgun (WGS) entry which is preliminary data.</text>
</comment>
<reference evidence="2" key="1">
    <citation type="journal article" date="2019" name="Int. J. Syst. Evol. Microbiol.">
        <title>The Global Catalogue of Microorganisms (GCM) 10K type strain sequencing project: providing services to taxonomists for standard genome sequencing and annotation.</title>
        <authorList>
            <consortium name="The Broad Institute Genomics Platform"/>
            <consortium name="The Broad Institute Genome Sequencing Center for Infectious Disease"/>
            <person name="Wu L."/>
            <person name="Ma J."/>
        </authorList>
    </citation>
    <scope>NUCLEOTIDE SEQUENCE [LARGE SCALE GENOMIC DNA]</scope>
    <source>
        <strain evidence="2">NBRC 109341</strain>
    </source>
</reference>
<dbReference type="EMBL" id="BSPB01000036">
    <property type="protein sequence ID" value="GLS15858.1"/>
    <property type="molecule type" value="Genomic_DNA"/>
</dbReference>
<dbReference type="Proteomes" id="UP001156903">
    <property type="component" value="Unassembled WGS sequence"/>
</dbReference>
<keyword evidence="2" id="KW-1185">Reference proteome</keyword>
<dbReference type="RefSeq" id="WP_284308666.1">
    <property type="nucleotide sequence ID" value="NZ_BSPB01000036.1"/>
</dbReference>
<organism evidence="1 2">
    <name type="scientific">Hydrogenophaga electricum</name>
    <dbReference type="NCBI Taxonomy" id="1230953"/>
    <lineage>
        <taxon>Bacteria</taxon>
        <taxon>Pseudomonadati</taxon>
        <taxon>Pseudomonadota</taxon>
        <taxon>Betaproteobacteria</taxon>
        <taxon>Burkholderiales</taxon>
        <taxon>Comamonadaceae</taxon>
        <taxon>Hydrogenophaga</taxon>
    </lineage>
</organism>
<name>A0ABQ6C687_9BURK</name>
<evidence type="ECO:0000313" key="2">
    <source>
        <dbReference type="Proteomes" id="UP001156903"/>
    </source>
</evidence>
<gene>
    <name evidence="1" type="ORF">GCM10007935_32950</name>
</gene>